<dbReference type="InterPro" id="IPR036514">
    <property type="entry name" value="SGNH_hydro_sf"/>
</dbReference>
<name>A0A165FLB6_EXIGL</name>
<evidence type="ECO:0000313" key="2">
    <source>
        <dbReference type="Proteomes" id="UP000077266"/>
    </source>
</evidence>
<gene>
    <name evidence="1" type="ORF">EXIGLDRAFT_838664</name>
</gene>
<dbReference type="PANTHER" id="PTHR34407:SF1">
    <property type="entry name" value="SGNH HYDROLASE-TYPE ESTERASE DOMAIN-CONTAINING PROTEIN"/>
    <property type="match status" value="1"/>
</dbReference>
<evidence type="ECO:0000313" key="1">
    <source>
        <dbReference type="EMBL" id="KZV89182.1"/>
    </source>
</evidence>
<dbReference type="InParanoid" id="A0A165FLB6"/>
<dbReference type="PANTHER" id="PTHR34407">
    <property type="entry name" value="EXPRESSED PROTEIN"/>
    <property type="match status" value="1"/>
</dbReference>
<accession>A0A165FLB6</accession>
<organism evidence="1 2">
    <name type="scientific">Exidia glandulosa HHB12029</name>
    <dbReference type="NCBI Taxonomy" id="1314781"/>
    <lineage>
        <taxon>Eukaryota</taxon>
        <taxon>Fungi</taxon>
        <taxon>Dikarya</taxon>
        <taxon>Basidiomycota</taxon>
        <taxon>Agaricomycotina</taxon>
        <taxon>Agaricomycetes</taxon>
        <taxon>Auriculariales</taxon>
        <taxon>Exidiaceae</taxon>
        <taxon>Exidia</taxon>
    </lineage>
</organism>
<dbReference type="Gene3D" id="3.40.50.1110">
    <property type="entry name" value="SGNH hydrolase"/>
    <property type="match status" value="1"/>
</dbReference>
<keyword evidence="2" id="KW-1185">Reference proteome</keyword>
<dbReference type="AlphaFoldDB" id="A0A165FLB6"/>
<reference evidence="1 2" key="1">
    <citation type="journal article" date="2016" name="Mol. Biol. Evol.">
        <title>Comparative Genomics of Early-Diverging Mushroom-Forming Fungi Provides Insights into the Origins of Lignocellulose Decay Capabilities.</title>
        <authorList>
            <person name="Nagy L.G."/>
            <person name="Riley R."/>
            <person name="Tritt A."/>
            <person name="Adam C."/>
            <person name="Daum C."/>
            <person name="Floudas D."/>
            <person name="Sun H."/>
            <person name="Yadav J.S."/>
            <person name="Pangilinan J."/>
            <person name="Larsson K.H."/>
            <person name="Matsuura K."/>
            <person name="Barry K."/>
            <person name="Labutti K."/>
            <person name="Kuo R."/>
            <person name="Ohm R.A."/>
            <person name="Bhattacharya S.S."/>
            <person name="Shirouzu T."/>
            <person name="Yoshinaga Y."/>
            <person name="Martin F.M."/>
            <person name="Grigoriev I.V."/>
            <person name="Hibbett D.S."/>
        </authorList>
    </citation>
    <scope>NUCLEOTIDE SEQUENCE [LARGE SCALE GENOMIC DNA]</scope>
    <source>
        <strain evidence="1 2">HHB12029</strain>
    </source>
</reference>
<dbReference type="EMBL" id="KV426079">
    <property type="protein sequence ID" value="KZV89182.1"/>
    <property type="molecule type" value="Genomic_DNA"/>
</dbReference>
<dbReference type="OrthoDB" id="544608at2759"/>
<dbReference type="Proteomes" id="UP000077266">
    <property type="component" value="Unassembled WGS sequence"/>
</dbReference>
<evidence type="ECO:0008006" key="3">
    <source>
        <dbReference type="Google" id="ProtNLM"/>
    </source>
</evidence>
<dbReference type="SUPFAM" id="SSF52266">
    <property type="entry name" value="SGNH hydrolase"/>
    <property type="match status" value="1"/>
</dbReference>
<dbReference type="CDD" id="cd00229">
    <property type="entry name" value="SGNH_hydrolase"/>
    <property type="match status" value="1"/>
</dbReference>
<sequence>MLYLYLRRSQRSASQLLALLILLNSCLFITLVHHLLASADLATAITPFVQRLADQDDTRAHRRDASQSVLHSPSTAHSPCAPLDDACARYGHDFVIRSRAYEGLNTRVRRVLHDAAAGRPVKVGIIGGSVTFGQGVPRRNETWPEVFGAWWRERFPASTLTLVNGAVPATGSGYWSMCFREHIDEDVDLVLTELAINDQRHDADAEWFEWLVRQLLELPKSPAVVHLQVFALSPDFAALSVGGDLHMGVANYYDTPVISLRNALLPRIFSASDAVREYFSIDRFGKLDMKHINARGHKILADLLASHLERQLWISQPHVAQHDTVPPLRMFQQYGSPLPPRLQPYCASTRSQRTPLVPTVNDGRWKTWSHTAPGGSTKTYIVAKEPGAKVGFSVPIRDEGGLGRVRIQGLRSATFGLGIAKCWVDDDEYKAVRIDGYWTTKLNVASTWVVATNVAAGEHMLWCELTTHSNDPQHRTEFRIVAVDAA</sequence>
<protein>
    <recommendedName>
        <fullName evidence="3">SGNH hydrolase-type esterase domain-containing protein</fullName>
    </recommendedName>
</protein>
<proteinExistence type="predicted"/>